<evidence type="ECO:0000256" key="6">
    <source>
        <dbReference type="RuleBase" id="RU365009"/>
    </source>
</evidence>
<sequence length="108" mass="10630">MFSTVVVLALAASSALAGLPRKPSNAACAATTGTQMCCNTVSRHVDPSVDANGKQSGIANVEIDKAVGDVQATGCYVGSGCSQQALCCNGIVGGGLLNLSCLSIAALL</sequence>
<keyword evidence="6" id="KW-0732">Signal</keyword>
<evidence type="ECO:0000313" key="8">
    <source>
        <dbReference type="Proteomes" id="UP001556367"/>
    </source>
</evidence>
<keyword evidence="8" id="KW-1185">Reference proteome</keyword>
<gene>
    <name evidence="7" type="ORF">HGRIS_006204</name>
</gene>
<evidence type="ECO:0000256" key="3">
    <source>
        <dbReference type="ARBA" id="ARBA00022512"/>
    </source>
</evidence>
<protein>
    <recommendedName>
        <fullName evidence="6">Hydrophobin</fullName>
    </recommendedName>
</protein>
<keyword evidence="5 6" id="KW-1015">Disulfide bond</keyword>
<comment type="similarity">
    <text evidence="2 6">Belongs to the fungal hydrophobin family.</text>
</comment>
<accession>A0ABR3K1Y5</accession>
<dbReference type="Pfam" id="PF01185">
    <property type="entry name" value="Hydrophobin"/>
    <property type="match status" value="1"/>
</dbReference>
<proteinExistence type="inferred from homology"/>
<dbReference type="EMBL" id="JASNQZ010000001">
    <property type="protein sequence ID" value="KAL0961241.1"/>
    <property type="molecule type" value="Genomic_DNA"/>
</dbReference>
<comment type="caution">
    <text evidence="7">The sequence shown here is derived from an EMBL/GenBank/DDBJ whole genome shotgun (WGS) entry which is preliminary data.</text>
</comment>
<name>A0ABR3K1Y5_9AGAR</name>
<evidence type="ECO:0000313" key="7">
    <source>
        <dbReference type="EMBL" id="KAL0961241.1"/>
    </source>
</evidence>
<dbReference type="InterPro" id="IPR001338">
    <property type="entry name" value="Class_I_Hydrophobin"/>
</dbReference>
<reference evidence="8" key="1">
    <citation type="submission" date="2024-06" db="EMBL/GenBank/DDBJ databases">
        <title>Multi-omics analyses provide insights into the biosynthesis of the anticancer antibiotic pleurotin in Hohenbuehelia grisea.</title>
        <authorList>
            <person name="Weaver J.A."/>
            <person name="Alberti F."/>
        </authorList>
    </citation>
    <scope>NUCLEOTIDE SEQUENCE [LARGE SCALE GENOMIC DNA]</scope>
    <source>
        <strain evidence="8">T-177</strain>
    </source>
</reference>
<keyword evidence="4 6" id="KW-0964">Secreted</keyword>
<dbReference type="CDD" id="cd23507">
    <property type="entry name" value="hydrophobin_I"/>
    <property type="match status" value="1"/>
</dbReference>
<feature type="signal peptide" evidence="6">
    <location>
        <begin position="1"/>
        <end position="17"/>
    </location>
</feature>
<evidence type="ECO:0000256" key="2">
    <source>
        <dbReference type="ARBA" id="ARBA00010446"/>
    </source>
</evidence>
<dbReference type="Proteomes" id="UP001556367">
    <property type="component" value="Unassembled WGS sequence"/>
</dbReference>
<keyword evidence="3 6" id="KW-0134">Cell wall</keyword>
<evidence type="ECO:0000256" key="1">
    <source>
        <dbReference type="ARBA" id="ARBA00004191"/>
    </source>
</evidence>
<evidence type="ECO:0000256" key="4">
    <source>
        <dbReference type="ARBA" id="ARBA00022525"/>
    </source>
</evidence>
<organism evidence="7 8">
    <name type="scientific">Hohenbuehelia grisea</name>
    <dbReference type="NCBI Taxonomy" id="104357"/>
    <lineage>
        <taxon>Eukaryota</taxon>
        <taxon>Fungi</taxon>
        <taxon>Dikarya</taxon>
        <taxon>Basidiomycota</taxon>
        <taxon>Agaricomycotina</taxon>
        <taxon>Agaricomycetes</taxon>
        <taxon>Agaricomycetidae</taxon>
        <taxon>Agaricales</taxon>
        <taxon>Pleurotineae</taxon>
        <taxon>Pleurotaceae</taxon>
        <taxon>Hohenbuehelia</taxon>
    </lineage>
</organism>
<evidence type="ECO:0000256" key="5">
    <source>
        <dbReference type="ARBA" id="ARBA00023157"/>
    </source>
</evidence>
<feature type="chain" id="PRO_5045013302" description="Hydrophobin" evidence="6">
    <location>
        <begin position="18"/>
        <end position="108"/>
    </location>
</feature>
<comment type="subcellular location">
    <subcellularLocation>
        <location evidence="1 6">Secreted</location>
        <location evidence="1 6">Cell wall</location>
    </subcellularLocation>
</comment>